<dbReference type="AlphaFoldDB" id="X0TQT1"/>
<accession>X0TQT1</accession>
<reference evidence="1" key="1">
    <citation type="journal article" date="2014" name="Front. Microbiol.">
        <title>High frequency of phylogenetically diverse reductive dehalogenase-homologous genes in deep subseafloor sedimentary metagenomes.</title>
        <authorList>
            <person name="Kawai M."/>
            <person name="Futagami T."/>
            <person name="Toyoda A."/>
            <person name="Takaki Y."/>
            <person name="Nishi S."/>
            <person name="Hori S."/>
            <person name="Arai W."/>
            <person name="Tsubouchi T."/>
            <person name="Morono Y."/>
            <person name="Uchiyama I."/>
            <person name="Ito T."/>
            <person name="Fujiyama A."/>
            <person name="Inagaki F."/>
            <person name="Takami H."/>
        </authorList>
    </citation>
    <scope>NUCLEOTIDE SEQUENCE</scope>
    <source>
        <strain evidence="1">Expedition CK06-06</strain>
    </source>
</reference>
<name>X0TQT1_9ZZZZ</name>
<comment type="caution">
    <text evidence="1">The sequence shown here is derived from an EMBL/GenBank/DDBJ whole genome shotgun (WGS) entry which is preliminary data.</text>
</comment>
<dbReference type="EMBL" id="BARS01019402">
    <property type="protein sequence ID" value="GAF90497.1"/>
    <property type="molecule type" value="Genomic_DNA"/>
</dbReference>
<gene>
    <name evidence="1" type="ORF">S01H1_31448</name>
</gene>
<organism evidence="1">
    <name type="scientific">marine sediment metagenome</name>
    <dbReference type="NCBI Taxonomy" id="412755"/>
    <lineage>
        <taxon>unclassified sequences</taxon>
        <taxon>metagenomes</taxon>
        <taxon>ecological metagenomes</taxon>
    </lineage>
</organism>
<protein>
    <submittedName>
        <fullName evidence="1">Uncharacterized protein</fullName>
    </submittedName>
</protein>
<sequence length="63" mass="7218">MINIKIQVIDNKTESSIELEGAVKLYDIAMTILELERYKQKLLDESEKYDSDIKIEEGDGIGK</sequence>
<proteinExistence type="predicted"/>
<evidence type="ECO:0000313" key="1">
    <source>
        <dbReference type="EMBL" id="GAF90497.1"/>
    </source>
</evidence>